<accession>A0A087UE33</accession>
<reference evidence="2 3" key="1">
    <citation type="submission" date="2013-11" db="EMBL/GenBank/DDBJ databases">
        <title>Genome sequencing of Stegodyphus mimosarum.</title>
        <authorList>
            <person name="Bechsgaard J."/>
        </authorList>
    </citation>
    <scope>NUCLEOTIDE SEQUENCE [LARGE SCALE GENOMIC DNA]</scope>
</reference>
<sequence>MHCFSCFFNYFFYLIAKSVHYLYWLLTKLPHQTVYQHSVLLVNLELNHQYPYDHHQGPNLFEDLSLNHYFGDHPHHPYC</sequence>
<proteinExistence type="predicted"/>
<keyword evidence="3" id="KW-1185">Reference proteome</keyword>
<evidence type="ECO:0000313" key="2">
    <source>
        <dbReference type="EMBL" id="KFM75622.1"/>
    </source>
</evidence>
<dbReference type="Proteomes" id="UP000054359">
    <property type="component" value="Unassembled WGS sequence"/>
</dbReference>
<keyword evidence="1" id="KW-0812">Transmembrane</keyword>
<dbReference type="AlphaFoldDB" id="A0A087UE33"/>
<evidence type="ECO:0000313" key="3">
    <source>
        <dbReference type="Proteomes" id="UP000054359"/>
    </source>
</evidence>
<keyword evidence="1" id="KW-0472">Membrane</keyword>
<feature type="non-terminal residue" evidence="2">
    <location>
        <position position="79"/>
    </location>
</feature>
<protein>
    <submittedName>
        <fullName evidence="2">Uncharacterized protein</fullName>
    </submittedName>
</protein>
<dbReference type="EMBL" id="KK119400">
    <property type="protein sequence ID" value="KFM75622.1"/>
    <property type="molecule type" value="Genomic_DNA"/>
</dbReference>
<keyword evidence="1" id="KW-1133">Transmembrane helix</keyword>
<organism evidence="2 3">
    <name type="scientific">Stegodyphus mimosarum</name>
    <name type="common">African social velvet spider</name>
    <dbReference type="NCBI Taxonomy" id="407821"/>
    <lineage>
        <taxon>Eukaryota</taxon>
        <taxon>Metazoa</taxon>
        <taxon>Ecdysozoa</taxon>
        <taxon>Arthropoda</taxon>
        <taxon>Chelicerata</taxon>
        <taxon>Arachnida</taxon>
        <taxon>Araneae</taxon>
        <taxon>Araneomorphae</taxon>
        <taxon>Entelegynae</taxon>
        <taxon>Eresoidea</taxon>
        <taxon>Eresidae</taxon>
        <taxon>Stegodyphus</taxon>
    </lineage>
</organism>
<name>A0A087UE33_STEMI</name>
<evidence type="ECO:0000256" key="1">
    <source>
        <dbReference type="SAM" id="Phobius"/>
    </source>
</evidence>
<gene>
    <name evidence="2" type="ORF">X975_25120</name>
</gene>
<feature type="transmembrane region" description="Helical" evidence="1">
    <location>
        <begin position="7"/>
        <end position="26"/>
    </location>
</feature>